<evidence type="ECO:0000313" key="2">
    <source>
        <dbReference type="EMBL" id="CEF69582.1"/>
    </source>
</evidence>
<proteinExistence type="predicted"/>
<keyword evidence="1" id="KW-0812">Transmembrane</keyword>
<evidence type="ECO:0000313" key="3">
    <source>
        <dbReference type="Proteomes" id="UP000035682"/>
    </source>
</evidence>
<accession>A0A090LID8</accession>
<feature type="transmembrane region" description="Helical" evidence="1">
    <location>
        <begin position="93"/>
        <end position="114"/>
    </location>
</feature>
<dbReference type="EMBL" id="LN609529">
    <property type="protein sequence ID" value="CEF69582.1"/>
    <property type="molecule type" value="Genomic_DNA"/>
</dbReference>
<dbReference type="Proteomes" id="UP000035682">
    <property type="component" value="Unplaced"/>
</dbReference>
<gene>
    <name evidence="2 4 5" type="ORF">SRAE_2000423000</name>
</gene>
<keyword evidence="3" id="KW-1185">Reference proteome</keyword>
<feature type="transmembrane region" description="Helical" evidence="1">
    <location>
        <begin position="12"/>
        <end position="36"/>
    </location>
</feature>
<reference evidence="3" key="1">
    <citation type="submission" date="2014-09" db="EMBL/GenBank/DDBJ databases">
        <authorList>
            <person name="Martin A.A."/>
        </authorList>
    </citation>
    <scope>NUCLEOTIDE SEQUENCE</scope>
    <source>
        <strain evidence="3">ED321</strain>
    </source>
</reference>
<organism evidence="2">
    <name type="scientific">Strongyloides ratti</name>
    <name type="common">Parasitic roundworm</name>
    <dbReference type="NCBI Taxonomy" id="34506"/>
    <lineage>
        <taxon>Eukaryota</taxon>
        <taxon>Metazoa</taxon>
        <taxon>Ecdysozoa</taxon>
        <taxon>Nematoda</taxon>
        <taxon>Chromadorea</taxon>
        <taxon>Rhabditida</taxon>
        <taxon>Tylenchina</taxon>
        <taxon>Panagrolaimomorpha</taxon>
        <taxon>Strongyloidoidea</taxon>
        <taxon>Strongyloididae</taxon>
        <taxon>Strongyloides</taxon>
    </lineage>
</organism>
<dbReference type="WBParaSite" id="SRAE_2000423000.1">
    <property type="protein sequence ID" value="SRAE_2000423000.1"/>
    <property type="gene ID" value="WBGene00264459"/>
</dbReference>
<keyword evidence="1" id="KW-1133">Transmembrane helix</keyword>
<dbReference type="WormBase" id="SRAE_2000423000">
    <property type="protein sequence ID" value="SRP08157"/>
    <property type="gene ID" value="WBGene00264459"/>
</dbReference>
<keyword evidence="1" id="KW-0472">Membrane</keyword>
<dbReference type="AlphaFoldDB" id="A0A090LID8"/>
<sequence>MAINMKSLTLHLVFLSFIIYHVVECALTIFCLENYFDKSLLTALKTNDVYKKEVYFFAKFLSINSLLSWIFGVIPFILFIITIVSNVKFHLMGIFYVASTRILPIINNIVYFLMIKENSKISFGFVKKCLEKINKFRTIN</sequence>
<feature type="transmembrane region" description="Helical" evidence="1">
    <location>
        <begin position="56"/>
        <end position="81"/>
    </location>
</feature>
<dbReference type="RefSeq" id="XP_024508781.1">
    <property type="nucleotide sequence ID" value="XM_024643075.1"/>
</dbReference>
<evidence type="ECO:0000313" key="5">
    <source>
        <dbReference type="WormBase" id="SRAE_2000423000"/>
    </source>
</evidence>
<reference evidence="2" key="2">
    <citation type="submission" date="2014-09" db="EMBL/GenBank/DDBJ databases">
        <authorList>
            <person name="Aslett A.Martin."/>
        </authorList>
    </citation>
    <scope>NUCLEOTIDE SEQUENCE</scope>
    <source>
        <strain evidence="2">ED321 Heterogonic</strain>
    </source>
</reference>
<dbReference type="CTD" id="36381952"/>
<evidence type="ECO:0000256" key="1">
    <source>
        <dbReference type="SAM" id="Phobius"/>
    </source>
</evidence>
<protein>
    <submittedName>
        <fullName evidence="2 4">Uncharacterized protein</fullName>
    </submittedName>
</protein>
<evidence type="ECO:0000313" key="4">
    <source>
        <dbReference type="WBParaSite" id="SRAE_2000423000.1"/>
    </source>
</evidence>
<reference evidence="4" key="3">
    <citation type="submission" date="2020-12" db="UniProtKB">
        <authorList>
            <consortium name="WormBaseParasite"/>
        </authorList>
    </citation>
    <scope>IDENTIFICATION</scope>
</reference>
<name>A0A090LID8_STRRB</name>
<dbReference type="GeneID" id="36381952"/>